<evidence type="ECO:0000256" key="2">
    <source>
        <dbReference type="ARBA" id="ARBA00022748"/>
    </source>
</evidence>
<dbReference type="Pfam" id="PF00578">
    <property type="entry name" value="AhpC-TSA"/>
    <property type="match status" value="1"/>
</dbReference>
<dbReference type="EMBL" id="FWXT01000002">
    <property type="protein sequence ID" value="SMC86905.1"/>
    <property type="molecule type" value="Genomic_DNA"/>
</dbReference>
<keyword evidence="8" id="KW-1185">Reference proteome</keyword>
<dbReference type="STRING" id="151894.SAMN04488524_3078"/>
<dbReference type="PROSITE" id="PS00194">
    <property type="entry name" value="THIOREDOXIN_1"/>
    <property type="match status" value="1"/>
</dbReference>
<name>A0A1W2CNU2_9SPHI</name>
<dbReference type="AlphaFoldDB" id="A0A1W2CNU2"/>
<dbReference type="GO" id="GO:0017004">
    <property type="term" value="P:cytochrome complex assembly"/>
    <property type="evidence" value="ECO:0007669"/>
    <property type="project" value="UniProtKB-KW"/>
</dbReference>
<evidence type="ECO:0000313" key="8">
    <source>
        <dbReference type="Proteomes" id="UP000192756"/>
    </source>
</evidence>
<evidence type="ECO:0000256" key="1">
    <source>
        <dbReference type="ARBA" id="ARBA00004196"/>
    </source>
</evidence>
<keyword evidence="5" id="KW-0732">Signal</keyword>
<feature type="signal peptide" evidence="5">
    <location>
        <begin position="1"/>
        <end position="26"/>
    </location>
</feature>
<keyword evidence="4" id="KW-0676">Redox-active center</keyword>
<dbReference type="Gene3D" id="3.40.30.10">
    <property type="entry name" value="Glutaredoxin"/>
    <property type="match status" value="1"/>
</dbReference>
<proteinExistence type="predicted"/>
<evidence type="ECO:0000256" key="4">
    <source>
        <dbReference type="ARBA" id="ARBA00023284"/>
    </source>
</evidence>
<dbReference type="PANTHER" id="PTHR42852:SF6">
    <property type="entry name" value="THIOL:DISULFIDE INTERCHANGE PROTEIN DSBE"/>
    <property type="match status" value="1"/>
</dbReference>
<gene>
    <name evidence="7" type="ORF">SAMN04488524_3078</name>
</gene>
<evidence type="ECO:0000256" key="3">
    <source>
        <dbReference type="ARBA" id="ARBA00023157"/>
    </source>
</evidence>
<comment type="subcellular location">
    <subcellularLocation>
        <location evidence="1">Cell envelope</location>
    </subcellularLocation>
</comment>
<dbReference type="GO" id="GO:0016853">
    <property type="term" value="F:isomerase activity"/>
    <property type="evidence" value="ECO:0007669"/>
    <property type="project" value="UniProtKB-KW"/>
</dbReference>
<organism evidence="7 8">
    <name type="scientific">Pedobacter africanus</name>
    <dbReference type="NCBI Taxonomy" id="151894"/>
    <lineage>
        <taxon>Bacteria</taxon>
        <taxon>Pseudomonadati</taxon>
        <taxon>Bacteroidota</taxon>
        <taxon>Sphingobacteriia</taxon>
        <taxon>Sphingobacteriales</taxon>
        <taxon>Sphingobacteriaceae</taxon>
        <taxon>Pedobacter</taxon>
    </lineage>
</organism>
<sequence>MKTIYIQKIKYLLAVVLLVCTSAVMAANQFELNGTAVGKDGQQVELIRYTEGSINKLATTTVTAGKFHISIPVDELSLAVLQINSGFGGTIIVEPAVVQYRMNADGTFEIKGGKYNPVLLGYLRNKAYIAADELFRKLTKGGNVAAVKGTKEEWEMIQPFLEKEELRSSYLAALVKNNPDPKVKVMAALMCELQPDAAKTMEIIDKVAPKVGENTIMMRRVRAMAKQQAEALARRHAGMLGEQFADFTAANLKGESMSLAPVVKANKYTLVQFWASWCGPCRKEIPLLKQLYKQYKSKGMEIVSFSMDDNRYNWEKASEVEKLQWINVSDLKAFKSSVAKTYPIAGIPANVIIDQQGKIVASNLTDKDLENKIESLFK</sequence>
<dbReference type="GO" id="GO:0016209">
    <property type="term" value="F:antioxidant activity"/>
    <property type="evidence" value="ECO:0007669"/>
    <property type="project" value="InterPro"/>
</dbReference>
<reference evidence="8" key="1">
    <citation type="submission" date="2017-04" db="EMBL/GenBank/DDBJ databases">
        <authorList>
            <person name="Varghese N."/>
            <person name="Submissions S."/>
        </authorList>
    </citation>
    <scope>NUCLEOTIDE SEQUENCE [LARGE SCALE GENOMIC DNA]</scope>
    <source>
        <strain evidence="8">DSM 12126</strain>
    </source>
</reference>
<accession>A0A1W2CNU2</accession>
<evidence type="ECO:0000256" key="5">
    <source>
        <dbReference type="SAM" id="SignalP"/>
    </source>
</evidence>
<dbReference type="SUPFAM" id="SSF52833">
    <property type="entry name" value="Thioredoxin-like"/>
    <property type="match status" value="1"/>
</dbReference>
<dbReference type="InterPro" id="IPR036249">
    <property type="entry name" value="Thioredoxin-like_sf"/>
</dbReference>
<dbReference type="GO" id="GO:0016491">
    <property type="term" value="F:oxidoreductase activity"/>
    <property type="evidence" value="ECO:0007669"/>
    <property type="project" value="InterPro"/>
</dbReference>
<feature type="domain" description="Thioredoxin" evidence="6">
    <location>
        <begin position="238"/>
        <end position="378"/>
    </location>
</feature>
<evidence type="ECO:0000259" key="6">
    <source>
        <dbReference type="PROSITE" id="PS51352"/>
    </source>
</evidence>
<protein>
    <submittedName>
        <fullName evidence="7">Thiol-disulfide isomerase or thioredoxin</fullName>
    </submittedName>
</protein>
<dbReference type="GO" id="GO:0030313">
    <property type="term" value="C:cell envelope"/>
    <property type="evidence" value="ECO:0007669"/>
    <property type="project" value="UniProtKB-SubCell"/>
</dbReference>
<feature type="chain" id="PRO_5011963945" evidence="5">
    <location>
        <begin position="27"/>
        <end position="378"/>
    </location>
</feature>
<dbReference type="PROSITE" id="PS51352">
    <property type="entry name" value="THIOREDOXIN_2"/>
    <property type="match status" value="1"/>
</dbReference>
<evidence type="ECO:0000313" key="7">
    <source>
        <dbReference type="EMBL" id="SMC86905.1"/>
    </source>
</evidence>
<dbReference type="CDD" id="cd02966">
    <property type="entry name" value="TlpA_like_family"/>
    <property type="match status" value="1"/>
</dbReference>
<dbReference type="OrthoDB" id="9794348at2"/>
<dbReference type="InterPro" id="IPR000866">
    <property type="entry name" value="AhpC/TSA"/>
</dbReference>
<keyword evidence="3" id="KW-1015">Disulfide bond</keyword>
<dbReference type="InterPro" id="IPR013766">
    <property type="entry name" value="Thioredoxin_domain"/>
</dbReference>
<dbReference type="RefSeq" id="WP_084239898.1">
    <property type="nucleotide sequence ID" value="NZ_FWXT01000002.1"/>
</dbReference>
<keyword evidence="2" id="KW-0201">Cytochrome c-type biogenesis</keyword>
<dbReference type="InterPro" id="IPR050553">
    <property type="entry name" value="Thioredoxin_ResA/DsbE_sf"/>
</dbReference>
<keyword evidence="7" id="KW-0413">Isomerase</keyword>
<dbReference type="Proteomes" id="UP000192756">
    <property type="component" value="Unassembled WGS sequence"/>
</dbReference>
<dbReference type="PANTHER" id="PTHR42852">
    <property type="entry name" value="THIOL:DISULFIDE INTERCHANGE PROTEIN DSBE"/>
    <property type="match status" value="1"/>
</dbReference>
<dbReference type="InterPro" id="IPR017937">
    <property type="entry name" value="Thioredoxin_CS"/>
</dbReference>